<gene>
    <name evidence="1" type="ORF">EVC27_036</name>
</gene>
<reference evidence="1" key="1">
    <citation type="submission" date="2020-01" db="EMBL/GenBank/DDBJ databases">
        <title>Patterns of diversity and host range of bacteriophage communities associated with bean-nodulatin bacteria.</title>
        <authorList>
            <person name="Vann Cauwenberghe J."/>
            <person name="Santamaria R.I."/>
            <person name="Bustos P."/>
            <person name="Juarez S."/>
            <person name="Gonzalez V."/>
        </authorList>
    </citation>
    <scope>NUCLEOTIDE SEQUENCE</scope>
</reference>
<organism evidence="1 2">
    <name type="scientific">Rhizobium phage RHph_I1_6</name>
    <dbReference type="NCBI Taxonomy" id="2509728"/>
    <lineage>
        <taxon>Viruses</taxon>
        <taxon>Duplodnaviria</taxon>
        <taxon>Heunggongvirae</taxon>
        <taxon>Uroviricota</taxon>
        <taxon>Caudoviricetes</taxon>
        <taxon>Schitoviridae</taxon>
        <taxon>Demetervirinae</taxon>
        <taxon>Cyamitesvirus</taxon>
        <taxon>Cyamitesvirus I16</taxon>
    </lineage>
</organism>
<proteinExistence type="predicted"/>
<protein>
    <submittedName>
        <fullName evidence="1">Uncharacterized protein</fullName>
    </submittedName>
</protein>
<name>A0A7S5RIV2_9CAUD</name>
<sequence length="214" mass="22419">MAIRGQVGRVMSRMRLKKPTIQFIGAAVGTTSASVPAHEIGDLLLACVFRDGGTFTVPAGWTQVVTNGQGAYQQTIYYKFASTNTETSGSWTNATNVAIAVYRGVDPIDPFGGSSANTGSSGTLTRTSFNPTVMDGTSWFLIFLGCRSTSQNPSYSGNYTQRATHENGTATSEIWVADTNGDMKNPGTTAPSGSISTGGQVCTLLVAEIKAHAA</sequence>
<dbReference type="EMBL" id="MN988555">
    <property type="protein sequence ID" value="QIG76561.1"/>
    <property type="molecule type" value="Genomic_DNA"/>
</dbReference>
<keyword evidence="2" id="KW-1185">Reference proteome</keyword>
<dbReference type="Proteomes" id="UP000626490">
    <property type="component" value="Segment"/>
</dbReference>
<evidence type="ECO:0000313" key="1">
    <source>
        <dbReference type="EMBL" id="QIG76561.1"/>
    </source>
</evidence>
<accession>A0A7S5RIV2</accession>
<evidence type="ECO:0000313" key="2">
    <source>
        <dbReference type="Proteomes" id="UP000626490"/>
    </source>
</evidence>